<proteinExistence type="inferred from homology"/>
<evidence type="ECO:0000313" key="8">
    <source>
        <dbReference type="EMBL" id="CAG9322034.1"/>
    </source>
</evidence>
<evidence type="ECO:0000256" key="7">
    <source>
        <dbReference type="SAM" id="Phobius"/>
    </source>
</evidence>
<dbReference type="GO" id="GO:0005337">
    <property type="term" value="F:nucleoside transmembrane transporter activity"/>
    <property type="evidence" value="ECO:0007669"/>
    <property type="project" value="InterPro"/>
</dbReference>
<dbReference type="Proteomes" id="UP001162131">
    <property type="component" value="Unassembled WGS sequence"/>
</dbReference>
<dbReference type="InterPro" id="IPR002259">
    <property type="entry name" value="Eqnu_transpt"/>
</dbReference>
<feature type="transmembrane region" description="Helical" evidence="7">
    <location>
        <begin position="114"/>
        <end position="141"/>
    </location>
</feature>
<keyword evidence="6 7" id="KW-0472">Membrane</keyword>
<feature type="transmembrane region" description="Helical" evidence="7">
    <location>
        <begin position="147"/>
        <end position="169"/>
    </location>
</feature>
<keyword evidence="4 7" id="KW-0812">Transmembrane</keyword>
<feature type="transmembrane region" description="Helical" evidence="7">
    <location>
        <begin position="59"/>
        <end position="77"/>
    </location>
</feature>
<feature type="transmembrane region" description="Helical" evidence="7">
    <location>
        <begin position="467"/>
        <end position="488"/>
    </location>
</feature>
<feature type="transmembrane region" description="Helical" evidence="7">
    <location>
        <begin position="323"/>
        <end position="341"/>
    </location>
</feature>
<protein>
    <submittedName>
        <fullName evidence="8">Uncharacterized protein</fullName>
    </submittedName>
</protein>
<evidence type="ECO:0000256" key="1">
    <source>
        <dbReference type="ARBA" id="ARBA00004141"/>
    </source>
</evidence>
<keyword evidence="9" id="KW-1185">Reference proteome</keyword>
<feature type="transmembrane region" description="Helical" evidence="7">
    <location>
        <begin position="374"/>
        <end position="392"/>
    </location>
</feature>
<organism evidence="8 9">
    <name type="scientific">Blepharisma stoltei</name>
    <dbReference type="NCBI Taxonomy" id="1481888"/>
    <lineage>
        <taxon>Eukaryota</taxon>
        <taxon>Sar</taxon>
        <taxon>Alveolata</taxon>
        <taxon>Ciliophora</taxon>
        <taxon>Postciliodesmatophora</taxon>
        <taxon>Heterotrichea</taxon>
        <taxon>Heterotrichida</taxon>
        <taxon>Blepharismidae</taxon>
        <taxon>Blepharisma</taxon>
    </lineage>
</organism>
<evidence type="ECO:0000256" key="4">
    <source>
        <dbReference type="ARBA" id="ARBA00022692"/>
    </source>
</evidence>
<feature type="transmembrane region" description="Helical" evidence="7">
    <location>
        <begin position="83"/>
        <end position="107"/>
    </location>
</feature>
<evidence type="ECO:0000256" key="3">
    <source>
        <dbReference type="ARBA" id="ARBA00022448"/>
    </source>
</evidence>
<comment type="similarity">
    <text evidence="2">Belongs to the SLC29A/ENT transporter (TC 2.A.57) family.</text>
</comment>
<feature type="transmembrane region" description="Helical" evidence="7">
    <location>
        <begin position="27"/>
        <end position="47"/>
    </location>
</feature>
<dbReference type="PANTHER" id="PTHR10332:SF88">
    <property type="entry name" value="EQUILIBRATIVE NUCLEOSIDE TRANSPORTER 1, ISOFORM A"/>
    <property type="match status" value="1"/>
</dbReference>
<dbReference type="EMBL" id="CAJZBQ010000030">
    <property type="protein sequence ID" value="CAG9322034.1"/>
    <property type="molecule type" value="Genomic_DNA"/>
</dbReference>
<accession>A0AAU9JDC7</accession>
<feature type="transmembrane region" description="Helical" evidence="7">
    <location>
        <begin position="422"/>
        <end position="446"/>
    </location>
</feature>
<dbReference type="AlphaFoldDB" id="A0AAU9JDC7"/>
<dbReference type="Pfam" id="PF01733">
    <property type="entry name" value="Nucleoside_tran"/>
    <property type="match status" value="1"/>
</dbReference>
<evidence type="ECO:0000256" key="6">
    <source>
        <dbReference type="ARBA" id="ARBA00023136"/>
    </source>
</evidence>
<name>A0AAU9JDC7_9CILI</name>
<feature type="transmembrane region" description="Helical" evidence="7">
    <location>
        <begin position="347"/>
        <end position="367"/>
    </location>
</feature>
<keyword evidence="3" id="KW-0813">Transport</keyword>
<evidence type="ECO:0000256" key="5">
    <source>
        <dbReference type="ARBA" id="ARBA00022989"/>
    </source>
</evidence>
<comment type="subcellular location">
    <subcellularLocation>
        <location evidence="1">Membrane</location>
        <topology evidence="1">Multi-pass membrane protein</topology>
    </subcellularLocation>
</comment>
<evidence type="ECO:0000256" key="2">
    <source>
        <dbReference type="ARBA" id="ARBA00007965"/>
    </source>
</evidence>
<gene>
    <name evidence="8" type="ORF">BSTOLATCC_MIC30416</name>
</gene>
<dbReference type="GO" id="GO:0005886">
    <property type="term" value="C:plasma membrane"/>
    <property type="evidence" value="ECO:0007669"/>
    <property type="project" value="TreeGrafter"/>
</dbReference>
<dbReference type="PANTHER" id="PTHR10332">
    <property type="entry name" value="EQUILIBRATIVE NUCLEOSIDE TRANSPORTER"/>
    <property type="match status" value="1"/>
</dbReference>
<keyword evidence="5 7" id="KW-1133">Transmembrane helix</keyword>
<sequence>MFAWFGILNSLDYFFAISGKSVLFYSYMYYFSLPWFVCQTFIFFFAYRISYTYRAFTTFGISSLLLLLIIEFSYILADDAAYITVAVLIFLLGCNTSVLSASVMGLASLLPGKYIGALTLGMGFAGLIPCIVKLLTLWIWGPSTWESFLVLMLMSVVISLACIGAVLALENNKFAQYYFSASSSPASPTYSPKLTDRLLNRNLNKKLNEESHVLVASPRNYSIGNIINNTRRDIRHREREIEKEKEKEKTNKVVEFNFNWDESEENEQSHQQAPAQPKMNFEIKAKEVVEKQVEVPEKEEVYGAKASVLGVVKQAYLPLGLQFVNNFITWMMFPGVIIFAIHAEASLPWTIVFHCALFNIFSLLGNFMPNYGILDIRTLSLIIVARFVFFYTTPQTLLHCVFYDVCDNGSCYYMSSIFANSIFRYVNTSIFSFTHGYCFTCLAILAPGSISKKSPDRDSELEMAGHLVSCMIAFGMTIGYILCEIIYMDYVPFNYCVETTVS</sequence>
<evidence type="ECO:0000313" key="9">
    <source>
        <dbReference type="Proteomes" id="UP001162131"/>
    </source>
</evidence>
<reference evidence="8" key="1">
    <citation type="submission" date="2021-09" db="EMBL/GenBank/DDBJ databases">
        <authorList>
            <consortium name="AG Swart"/>
            <person name="Singh M."/>
            <person name="Singh A."/>
            <person name="Seah K."/>
            <person name="Emmerich C."/>
        </authorList>
    </citation>
    <scope>NUCLEOTIDE SEQUENCE</scope>
    <source>
        <strain evidence="8">ATCC30299</strain>
    </source>
</reference>
<comment type="caution">
    <text evidence="8">The sequence shown here is derived from an EMBL/GenBank/DDBJ whole genome shotgun (WGS) entry which is preliminary data.</text>
</comment>